<dbReference type="PANTHER" id="PTHR43479">
    <property type="entry name" value="ACREF/ENVCD OPERON REPRESSOR-RELATED"/>
    <property type="match status" value="1"/>
</dbReference>
<accession>A0ABQ1E558</accession>
<evidence type="ECO:0000259" key="3">
    <source>
        <dbReference type="PROSITE" id="PS50977"/>
    </source>
</evidence>
<feature type="DNA-binding region" description="H-T-H motif" evidence="2">
    <location>
        <begin position="37"/>
        <end position="56"/>
    </location>
</feature>
<dbReference type="InterPro" id="IPR036271">
    <property type="entry name" value="Tet_transcr_reg_TetR-rel_C_sf"/>
</dbReference>
<sequence>MVYKKSDKTELRKDEKRNLIFETAAKVFAEKGYNNTSIKDIANTAEVSVGTFYLYFRNKEELFEELYTQMEQIISNIKNYAMKKEVSVAAERFANVVAASMWTYQKYRQLAKILLVEALRINSRFEQRYQELVMKSCEEMEEILKHLKAKGIIDVPDVKVAAIVHEGSFNYAISYWLRTDDKTDFKEYGYPLAVSSLQSLKIEFSKEDIKRTIGSMFLELDKVADEIIRFR</sequence>
<dbReference type="SUPFAM" id="SSF46689">
    <property type="entry name" value="Homeodomain-like"/>
    <property type="match status" value="1"/>
</dbReference>
<dbReference type="PROSITE" id="PS50977">
    <property type="entry name" value="HTH_TETR_2"/>
    <property type="match status" value="1"/>
</dbReference>
<dbReference type="RefSeq" id="WP_206867881.1">
    <property type="nucleotide sequence ID" value="NZ_BMBA01000001.1"/>
</dbReference>
<dbReference type="PANTHER" id="PTHR43479:SF11">
    <property type="entry name" value="ACREF_ENVCD OPERON REPRESSOR-RELATED"/>
    <property type="match status" value="1"/>
</dbReference>
<feature type="domain" description="HTH tetR-type" evidence="3">
    <location>
        <begin position="14"/>
        <end position="74"/>
    </location>
</feature>
<evidence type="ECO:0000256" key="2">
    <source>
        <dbReference type="PROSITE-ProRule" id="PRU00335"/>
    </source>
</evidence>
<protein>
    <submittedName>
        <fullName evidence="4">TetR family transcriptional regulator</fullName>
    </submittedName>
</protein>
<evidence type="ECO:0000313" key="4">
    <source>
        <dbReference type="EMBL" id="GFZ29874.1"/>
    </source>
</evidence>
<comment type="caution">
    <text evidence="4">The sequence shown here is derived from an EMBL/GenBank/DDBJ whole genome shotgun (WGS) entry which is preliminary data.</text>
</comment>
<proteinExistence type="predicted"/>
<keyword evidence="5" id="KW-1185">Reference proteome</keyword>
<dbReference type="InterPro" id="IPR009057">
    <property type="entry name" value="Homeodomain-like_sf"/>
</dbReference>
<evidence type="ECO:0000256" key="1">
    <source>
        <dbReference type="ARBA" id="ARBA00023125"/>
    </source>
</evidence>
<organism evidence="4 5">
    <name type="scientific">Clostridium zeae</name>
    <dbReference type="NCBI Taxonomy" id="2759022"/>
    <lineage>
        <taxon>Bacteria</taxon>
        <taxon>Bacillati</taxon>
        <taxon>Bacillota</taxon>
        <taxon>Clostridia</taxon>
        <taxon>Eubacteriales</taxon>
        <taxon>Clostridiaceae</taxon>
        <taxon>Clostridium</taxon>
    </lineage>
</organism>
<evidence type="ECO:0000313" key="5">
    <source>
        <dbReference type="Proteomes" id="UP000663802"/>
    </source>
</evidence>
<dbReference type="InterPro" id="IPR001647">
    <property type="entry name" value="HTH_TetR"/>
</dbReference>
<dbReference type="Gene3D" id="1.10.357.10">
    <property type="entry name" value="Tetracycline Repressor, domain 2"/>
    <property type="match status" value="1"/>
</dbReference>
<keyword evidence="1 2" id="KW-0238">DNA-binding</keyword>
<dbReference type="InterPro" id="IPR023772">
    <property type="entry name" value="DNA-bd_HTH_TetR-type_CS"/>
</dbReference>
<dbReference type="EMBL" id="BMBA01000001">
    <property type="protein sequence ID" value="GFZ29874.1"/>
    <property type="molecule type" value="Genomic_DNA"/>
</dbReference>
<dbReference type="Proteomes" id="UP000663802">
    <property type="component" value="Unassembled WGS sequence"/>
</dbReference>
<dbReference type="Pfam" id="PF00440">
    <property type="entry name" value="TetR_N"/>
    <property type="match status" value="1"/>
</dbReference>
<dbReference type="Gene3D" id="1.10.10.60">
    <property type="entry name" value="Homeodomain-like"/>
    <property type="match status" value="1"/>
</dbReference>
<gene>
    <name evidence="4" type="ORF">CSC2_04000</name>
</gene>
<name>A0ABQ1E558_9CLOT</name>
<dbReference type="PROSITE" id="PS01081">
    <property type="entry name" value="HTH_TETR_1"/>
    <property type="match status" value="1"/>
</dbReference>
<dbReference type="PRINTS" id="PR00455">
    <property type="entry name" value="HTHTETR"/>
</dbReference>
<reference evidence="4 5" key="1">
    <citation type="journal article" date="2021" name="Int. J. Syst. Evol. Microbiol.">
        <title>Clostridium zeae sp. nov., isolated from corn silage.</title>
        <authorList>
            <person name="Kobayashi H."/>
            <person name="Tanizawa Y."/>
            <person name="Yagura M."/>
            <person name="Sakamoto M."/>
            <person name="Ohkuma M."/>
            <person name="Tohno M."/>
        </authorList>
    </citation>
    <scope>NUCLEOTIDE SEQUENCE [LARGE SCALE GENOMIC DNA]</scope>
    <source>
        <strain evidence="4 5">CSC2</strain>
    </source>
</reference>
<dbReference type="InterPro" id="IPR050624">
    <property type="entry name" value="HTH-type_Tx_Regulator"/>
</dbReference>
<dbReference type="SUPFAM" id="SSF48498">
    <property type="entry name" value="Tetracyclin repressor-like, C-terminal domain"/>
    <property type="match status" value="1"/>
</dbReference>